<gene>
    <name evidence="3" type="ORF">FB559_5147</name>
</gene>
<feature type="domain" description="DUF397" evidence="2">
    <location>
        <begin position="11"/>
        <end position="30"/>
    </location>
</feature>
<reference evidence="3 4" key="1">
    <citation type="submission" date="2019-06" db="EMBL/GenBank/DDBJ databases">
        <title>Sequencing the genomes of 1000 actinobacteria strains.</title>
        <authorList>
            <person name="Klenk H.-P."/>
        </authorList>
    </citation>
    <scope>NUCLEOTIDE SEQUENCE [LARGE SCALE GENOMIC DNA]</scope>
    <source>
        <strain evidence="3 4">DSM 102200</strain>
    </source>
</reference>
<dbReference type="AlphaFoldDB" id="A0A543CQS8"/>
<comment type="caution">
    <text evidence="3">The sequence shown here is derived from an EMBL/GenBank/DDBJ whole genome shotgun (WGS) entry which is preliminary data.</text>
</comment>
<sequence>MSDEPDITDSGWRTSSRSSQGADCVEVNVIDTANEH</sequence>
<evidence type="ECO:0000313" key="4">
    <source>
        <dbReference type="Proteomes" id="UP000316096"/>
    </source>
</evidence>
<evidence type="ECO:0000256" key="1">
    <source>
        <dbReference type="SAM" id="MobiDB-lite"/>
    </source>
</evidence>
<accession>A0A543CQS8</accession>
<organism evidence="3 4">
    <name type="scientific">Actinoallomurus bryophytorum</name>
    <dbReference type="NCBI Taxonomy" id="1490222"/>
    <lineage>
        <taxon>Bacteria</taxon>
        <taxon>Bacillati</taxon>
        <taxon>Actinomycetota</taxon>
        <taxon>Actinomycetes</taxon>
        <taxon>Streptosporangiales</taxon>
        <taxon>Thermomonosporaceae</taxon>
        <taxon>Actinoallomurus</taxon>
    </lineage>
</organism>
<protein>
    <submittedName>
        <fullName evidence="3">Uncharacterized protein DUF397</fullName>
    </submittedName>
</protein>
<proteinExistence type="predicted"/>
<evidence type="ECO:0000259" key="2">
    <source>
        <dbReference type="Pfam" id="PF04149"/>
    </source>
</evidence>
<dbReference type="InterPro" id="IPR007278">
    <property type="entry name" value="DUF397"/>
</dbReference>
<dbReference type="Pfam" id="PF04149">
    <property type="entry name" value="DUF397"/>
    <property type="match status" value="1"/>
</dbReference>
<dbReference type="EMBL" id="VFOZ01000001">
    <property type="protein sequence ID" value="TQL99461.1"/>
    <property type="molecule type" value="Genomic_DNA"/>
</dbReference>
<evidence type="ECO:0000313" key="3">
    <source>
        <dbReference type="EMBL" id="TQL99461.1"/>
    </source>
</evidence>
<dbReference type="Proteomes" id="UP000316096">
    <property type="component" value="Unassembled WGS sequence"/>
</dbReference>
<keyword evidence="4" id="KW-1185">Reference proteome</keyword>
<feature type="compositionally biased region" description="Polar residues" evidence="1">
    <location>
        <begin position="11"/>
        <end position="21"/>
    </location>
</feature>
<dbReference type="RefSeq" id="WP_141958269.1">
    <property type="nucleotide sequence ID" value="NZ_VFOZ01000001.1"/>
</dbReference>
<name>A0A543CQS8_9ACTN</name>
<feature type="region of interest" description="Disordered" evidence="1">
    <location>
        <begin position="1"/>
        <end position="36"/>
    </location>
</feature>